<gene>
    <name evidence="2" type="ORF">H696_00764</name>
</gene>
<dbReference type="Proteomes" id="UP000030693">
    <property type="component" value="Unassembled WGS sequence"/>
</dbReference>
<dbReference type="AlphaFoldDB" id="A0A058ZI70"/>
<evidence type="ECO:0000313" key="3">
    <source>
        <dbReference type="Proteomes" id="UP000030693"/>
    </source>
</evidence>
<protein>
    <submittedName>
        <fullName evidence="2">Uncharacterized protein</fullName>
    </submittedName>
</protein>
<feature type="compositionally biased region" description="Low complexity" evidence="1">
    <location>
        <begin position="349"/>
        <end position="360"/>
    </location>
</feature>
<proteinExistence type="predicted"/>
<dbReference type="RefSeq" id="XP_009492923.1">
    <property type="nucleotide sequence ID" value="XM_009494648.1"/>
</dbReference>
<feature type="region of interest" description="Disordered" evidence="1">
    <location>
        <begin position="340"/>
        <end position="366"/>
    </location>
</feature>
<evidence type="ECO:0000256" key="1">
    <source>
        <dbReference type="SAM" id="MobiDB-lite"/>
    </source>
</evidence>
<sequence>MLRSLWGVAVKASLPVAIGAWCVVGAQLALDSYSTAQKNRKELSHRQSTLDAALKLSHSIWLQTAKNLCQLVTRTVSVDTRKALSEIAAKREQHAIDREEVLNQMLAILTSCVESIALSVLLFSMISARSRLVLSLVSRERYLRAIAPSESGRCATGSDDAPASGSSLPAEESDEPLTQSLLRMAMSSTTSPESAEWRQLAAMVSRQVRVAGAQAIPLPTPEAAGLQGSDPVGAPQPPALSLSIESLTQRVTPLQLAHWLQAICTQAVSRVLESFRLASTGPSDSGSPFEGCDMRMRLADEFADLLESPIFQHAIEASVAAMIPAILPALQQDTTVVEEWRGASGSGSSGSSSGSSSLGLVSPGTGPAAATKGNPLSIWLHNISLVPSLLAGAFFQESSTGVSAASTATEPLVDAAFATTWLSRQMD</sequence>
<name>A0A058ZI70_FONAL</name>
<organism evidence="2">
    <name type="scientific">Fonticula alba</name>
    <name type="common">Slime mold</name>
    <dbReference type="NCBI Taxonomy" id="691883"/>
    <lineage>
        <taxon>Eukaryota</taxon>
        <taxon>Rotosphaerida</taxon>
        <taxon>Fonticulaceae</taxon>
        <taxon>Fonticula</taxon>
    </lineage>
</organism>
<accession>A0A058ZI70</accession>
<feature type="region of interest" description="Disordered" evidence="1">
    <location>
        <begin position="151"/>
        <end position="176"/>
    </location>
</feature>
<dbReference type="EMBL" id="KB932201">
    <property type="protein sequence ID" value="KCV73222.1"/>
    <property type="molecule type" value="Genomic_DNA"/>
</dbReference>
<evidence type="ECO:0000313" key="2">
    <source>
        <dbReference type="EMBL" id="KCV73222.1"/>
    </source>
</evidence>
<dbReference type="GeneID" id="20525489"/>
<keyword evidence="3" id="KW-1185">Reference proteome</keyword>
<reference evidence="2" key="1">
    <citation type="submission" date="2013-04" db="EMBL/GenBank/DDBJ databases">
        <title>The Genome Sequence of Fonticula alba ATCC 38817.</title>
        <authorList>
            <consortium name="The Broad Institute Genomics Platform"/>
            <person name="Russ C."/>
            <person name="Cuomo C."/>
            <person name="Burger G."/>
            <person name="Gray M.W."/>
            <person name="Holland P.W.H."/>
            <person name="King N."/>
            <person name="Lang F.B.F."/>
            <person name="Roger A.J."/>
            <person name="Ruiz-Trillo I."/>
            <person name="Brown M."/>
            <person name="Walker B."/>
            <person name="Young S."/>
            <person name="Zeng Q."/>
            <person name="Gargeya S."/>
            <person name="Fitzgerald M."/>
            <person name="Haas B."/>
            <person name="Abouelleil A."/>
            <person name="Allen A.W."/>
            <person name="Alvarado L."/>
            <person name="Arachchi H.M."/>
            <person name="Berlin A.M."/>
            <person name="Chapman S.B."/>
            <person name="Gainer-Dewar J."/>
            <person name="Goldberg J."/>
            <person name="Griggs A."/>
            <person name="Gujja S."/>
            <person name="Hansen M."/>
            <person name="Howarth C."/>
            <person name="Imamovic A."/>
            <person name="Ireland A."/>
            <person name="Larimer J."/>
            <person name="McCowan C."/>
            <person name="Murphy C."/>
            <person name="Pearson M."/>
            <person name="Poon T.W."/>
            <person name="Priest M."/>
            <person name="Roberts A."/>
            <person name="Saif S."/>
            <person name="Shea T."/>
            <person name="Sisk P."/>
            <person name="Sykes S."/>
            <person name="Wortman J."/>
            <person name="Nusbaum C."/>
            <person name="Birren B."/>
        </authorList>
    </citation>
    <scope>NUCLEOTIDE SEQUENCE [LARGE SCALE GENOMIC DNA]</scope>
    <source>
        <strain evidence="2">ATCC 38817</strain>
    </source>
</reference>